<gene>
    <name evidence="8" type="ORF">Rsub_10404</name>
</gene>
<feature type="transmembrane region" description="Helical" evidence="7">
    <location>
        <begin position="350"/>
        <end position="370"/>
    </location>
</feature>
<dbReference type="OrthoDB" id="5263at2759"/>
<name>A0A2V0PC99_9CHLO</name>
<evidence type="ECO:0000256" key="4">
    <source>
        <dbReference type="ARBA" id="ARBA00022989"/>
    </source>
</evidence>
<feature type="transmembrane region" description="Helical" evidence="7">
    <location>
        <begin position="391"/>
        <end position="412"/>
    </location>
</feature>
<feature type="compositionally biased region" description="Low complexity" evidence="6">
    <location>
        <begin position="51"/>
        <end position="70"/>
    </location>
</feature>
<feature type="transmembrane region" description="Helical" evidence="7">
    <location>
        <begin position="323"/>
        <end position="344"/>
    </location>
</feature>
<dbReference type="InterPro" id="IPR000537">
    <property type="entry name" value="UbiA_prenyltransferase"/>
</dbReference>
<keyword evidence="5 7" id="KW-0472">Membrane</keyword>
<feature type="compositionally biased region" description="Polar residues" evidence="6">
    <location>
        <begin position="18"/>
        <end position="27"/>
    </location>
</feature>
<sequence>MLHPLAAPCGLAARGARSSRTCGGQQRAQRRRIYLSNAVSAGNGAAGAGEGADAADSAAPPPQQLQARPAEPQPQPPLPPRPRPDAEQEHAVPLLDEQQQRQQRQQQGPADPEERRRLWMLAIKPPMYSVGVVPVLVGAAAAFGETGALAWGRCAGLVAGAICVIAWLNLSNDAFDATTGVDKSKAESVVNLTGNRTAVLAAAKAFLAAGLWLLGAYVGAANDWRTRSAQLTALQLSYKGLGEPLCFVAFGPLATPAFYLALSAPPAAAATAAATAAAGVPAAVWVASVVVGLTTAVILFCSHFHQIEGDIAAGKRSPLVRLGAARGVRVLALAVAATYAAAAAGAASGALPPLALLCALASAPAARALVRFADENYSVPERVAPLKRYAIKWHVAVAAALVVGLAGARSGLGASVRLI</sequence>
<feature type="region of interest" description="Disordered" evidence="6">
    <location>
        <begin position="41"/>
        <end position="89"/>
    </location>
</feature>
<accession>A0A2V0PC99</accession>
<evidence type="ECO:0000256" key="5">
    <source>
        <dbReference type="ARBA" id="ARBA00023136"/>
    </source>
</evidence>
<feature type="transmembrane region" description="Helical" evidence="7">
    <location>
        <begin position="198"/>
        <end position="220"/>
    </location>
</feature>
<dbReference type="NCBIfam" id="TIGR02235">
    <property type="entry name" value="menA_cyano-plnt"/>
    <property type="match status" value="1"/>
</dbReference>
<proteinExistence type="predicted"/>
<dbReference type="PANTHER" id="PTHR13929">
    <property type="entry name" value="1,4-DIHYDROXY-2-NAPHTHOATE OCTAPRENYLTRANSFERASE"/>
    <property type="match status" value="1"/>
</dbReference>
<dbReference type="Proteomes" id="UP000247498">
    <property type="component" value="Unassembled WGS sequence"/>
</dbReference>
<dbReference type="Pfam" id="PF01040">
    <property type="entry name" value="UbiA"/>
    <property type="match status" value="1"/>
</dbReference>
<dbReference type="GO" id="GO:0009234">
    <property type="term" value="P:menaquinone biosynthetic process"/>
    <property type="evidence" value="ECO:0007669"/>
    <property type="project" value="TreeGrafter"/>
</dbReference>
<dbReference type="InterPro" id="IPR011937">
    <property type="entry name" value="DHNA_phytyltransferase_MenA"/>
</dbReference>
<dbReference type="InterPro" id="IPR026046">
    <property type="entry name" value="UBIAD1"/>
</dbReference>
<protein>
    <submittedName>
        <fullName evidence="8">Uncharacterized protein</fullName>
    </submittedName>
</protein>
<comment type="caution">
    <text evidence="8">The sequence shown here is derived from an EMBL/GenBank/DDBJ whole genome shotgun (WGS) entry which is preliminary data.</text>
</comment>
<keyword evidence="2" id="KW-0808">Transferase</keyword>
<feature type="transmembrane region" description="Helical" evidence="7">
    <location>
        <begin position="282"/>
        <end position="302"/>
    </location>
</feature>
<dbReference type="GO" id="GO:0004659">
    <property type="term" value="F:prenyltransferase activity"/>
    <property type="evidence" value="ECO:0007669"/>
    <property type="project" value="InterPro"/>
</dbReference>
<keyword evidence="4 7" id="KW-1133">Transmembrane helix</keyword>
<feature type="transmembrane region" description="Helical" evidence="7">
    <location>
        <begin position="150"/>
        <end position="170"/>
    </location>
</feature>
<evidence type="ECO:0000313" key="9">
    <source>
        <dbReference type="Proteomes" id="UP000247498"/>
    </source>
</evidence>
<dbReference type="EMBL" id="BDRX01000100">
    <property type="protein sequence ID" value="GBF97481.1"/>
    <property type="molecule type" value="Genomic_DNA"/>
</dbReference>
<evidence type="ECO:0000256" key="7">
    <source>
        <dbReference type="SAM" id="Phobius"/>
    </source>
</evidence>
<feature type="compositionally biased region" description="Pro residues" evidence="6">
    <location>
        <begin position="71"/>
        <end position="81"/>
    </location>
</feature>
<dbReference type="GO" id="GO:0016020">
    <property type="term" value="C:membrane"/>
    <property type="evidence" value="ECO:0007669"/>
    <property type="project" value="UniProtKB-SubCell"/>
</dbReference>
<feature type="transmembrane region" description="Helical" evidence="7">
    <location>
        <begin position="126"/>
        <end position="143"/>
    </location>
</feature>
<evidence type="ECO:0000256" key="2">
    <source>
        <dbReference type="ARBA" id="ARBA00022679"/>
    </source>
</evidence>
<dbReference type="STRING" id="307507.A0A2V0PC99"/>
<dbReference type="InParanoid" id="A0A2V0PC99"/>
<keyword evidence="3 7" id="KW-0812">Transmembrane</keyword>
<evidence type="ECO:0000256" key="6">
    <source>
        <dbReference type="SAM" id="MobiDB-lite"/>
    </source>
</evidence>
<dbReference type="PANTHER" id="PTHR13929:SF0">
    <property type="entry name" value="UBIA PRENYLTRANSFERASE DOMAIN-CONTAINING PROTEIN 1"/>
    <property type="match status" value="1"/>
</dbReference>
<feature type="transmembrane region" description="Helical" evidence="7">
    <location>
        <begin position="241"/>
        <end position="262"/>
    </location>
</feature>
<dbReference type="GO" id="GO:0042372">
    <property type="term" value="P:phylloquinone biosynthetic process"/>
    <property type="evidence" value="ECO:0007669"/>
    <property type="project" value="InterPro"/>
</dbReference>
<evidence type="ECO:0000256" key="1">
    <source>
        <dbReference type="ARBA" id="ARBA00004141"/>
    </source>
</evidence>
<evidence type="ECO:0000313" key="8">
    <source>
        <dbReference type="EMBL" id="GBF97481.1"/>
    </source>
</evidence>
<comment type="subcellular location">
    <subcellularLocation>
        <location evidence="1">Membrane</location>
        <topology evidence="1">Multi-pass membrane protein</topology>
    </subcellularLocation>
</comment>
<feature type="region of interest" description="Disordered" evidence="6">
    <location>
        <begin position="1"/>
        <end position="29"/>
    </location>
</feature>
<evidence type="ECO:0000256" key="3">
    <source>
        <dbReference type="ARBA" id="ARBA00022692"/>
    </source>
</evidence>
<dbReference type="CDD" id="cd13962">
    <property type="entry name" value="PT_UbiA_UBIAD1"/>
    <property type="match status" value="1"/>
</dbReference>
<keyword evidence="9" id="KW-1185">Reference proteome</keyword>
<dbReference type="FunCoup" id="A0A2V0PC99">
    <property type="interactions" value="642"/>
</dbReference>
<dbReference type="AlphaFoldDB" id="A0A2V0PC99"/>
<reference evidence="8 9" key="1">
    <citation type="journal article" date="2018" name="Sci. Rep.">
        <title>Raphidocelis subcapitata (=Pseudokirchneriella subcapitata) provides an insight into genome evolution and environmental adaptations in the Sphaeropleales.</title>
        <authorList>
            <person name="Suzuki S."/>
            <person name="Yamaguchi H."/>
            <person name="Nakajima N."/>
            <person name="Kawachi M."/>
        </authorList>
    </citation>
    <scope>NUCLEOTIDE SEQUENCE [LARGE SCALE GENOMIC DNA]</scope>
    <source>
        <strain evidence="8 9">NIES-35</strain>
    </source>
</reference>
<organism evidence="8 9">
    <name type="scientific">Raphidocelis subcapitata</name>
    <dbReference type="NCBI Taxonomy" id="307507"/>
    <lineage>
        <taxon>Eukaryota</taxon>
        <taxon>Viridiplantae</taxon>
        <taxon>Chlorophyta</taxon>
        <taxon>core chlorophytes</taxon>
        <taxon>Chlorophyceae</taxon>
        <taxon>CS clade</taxon>
        <taxon>Sphaeropleales</taxon>
        <taxon>Selenastraceae</taxon>
        <taxon>Raphidocelis</taxon>
    </lineage>
</organism>